<dbReference type="Proteomes" id="UP000735302">
    <property type="component" value="Unassembled WGS sequence"/>
</dbReference>
<accession>A0AAV3YR19</accession>
<dbReference type="AlphaFoldDB" id="A0AAV3YR19"/>
<organism evidence="1 2">
    <name type="scientific">Plakobranchus ocellatus</name>
    <dbReference type="NCBI Taxonomy" id="259542"/>
    <lineage>
        <taxon>Eukaryota</taxon>
        <taxon>Metazoa</taxon>
        <taxon>Spiralia</taxon>
        <taxon>Lophotrochozoa</taxon>
        <taxon>Mollusca</taxon>
        <taxon>Gastropoda</taxon>
        <taxon>Heterobranchia</taxon>
        <taxon>Euthyneura</taxon>
        <taxon>Panpulmonata</taxon>
        <taxon>Sacoglossa</taxon>
        <taxon>Placobranchoidea</taxon>
        <taxon>Plakobranchidae</taxon>
        <taxon>Plakobranchus</taxon>
    </lineage>
</organism>
<gene>
    <name evidence="1" type="ORF">PoB_001208500</name>
</gene>
<protein>
    <submittedName>
        <fullName evidence="1">Uncharacterized protein</fullName>
    </submittedName>
</protein>
<evidence type="ECO:0000313" key="1">
    <source>
        <dbReference type="EMBL" id="GFN85579.1"/>
    </source>
</evidence>
<keyword evidence="2" id="KW-1185">Reference proteome</keyword>
<dbReference type="EMBL" id="BLXT01001426">
    <property type="protein sequence ID" value="GFN85579.1"/>
    <property type="molecule type" value="Genomic_DNA"/>
</dbReference>
<comment type="caution">
    <text evidence="1">The sequence shown here is derived from an EMBL/GenBank/DDBJ whole genome shotgun (WGS) entry which is preliminary data.</text>
</comment>
<proteinExistence type="predicted"/>
<reference evidence="1 2" key="1">
    <citation type="journal article" date="2021" name="Elife">
        <title>Chloroplast acquisition without the gene transfer in kleptoplastic sea slugs, Plakobranchus ocellatus.</title>
        <authorList>
            <person name="Maeda T."/>
            <person name="Takahashi S."/>
            <person name="Yoshida T."/>
            <person name="Shimamura S."/>
            <person name="Takaki Y."/>
            <person name="Nagai Y."/>
            <person name="Toyoda A."/>
            <person name="Suzuki Y."/>
            <person name="Arimoto A."/>
            <person name="Ishii H."/>
            <person name="Satoh N."/>
            <person name="Nishiyama T."/>
            <person name="Hasebe M."/>
            <person name="Maruyama T."/>
            <person name="Minagawa J."/>
            <person name="Obokata J."/>
            <person name="Shigenobu S."/>
        </authorList>
    </citation>
    <scope>NUCLEOTIDE SEQUENCE [LARGE SCALE GENOMIC DNA]</scope>
</reference>
<name>A0AAV3YR19_9GAST</name>
<evidence type="ECO:0000313" key="2">
    <source>
        <dbReference type="Proteomes" id="UP000735302"/>
    </source>
</evidence>
<sequence>MSSERSTTEVDSSCSDHTAGDTREMTIVCIAERPVHNKVISGFQALRQARAPVAGLEPATEGPCRSQGGLTSHCATDAPYYRVRVKIRYKIQNKVISGLEALRQDGISVAGLEPREKRGSGDLMVYSLSTVPLEPQAELIMNASLTEKRQMKK</sequence>